<evidence type="ECO:0000313" key="1">
    <source>
        <dbReference type="EMBL" id="QNP60375.1"/>
    </source>
</evidence>
<dbReference type="RefSeq" id="WP_187737356.1">
    <property type="nucleotide sequence ID" value="NZ_CP060790.1"/>
</dbReference>
<evidence type="ECO:0000313" key="2">
    <source>
        <dbReference type="Proteomes" id="UP000516057"/>
    </source>
</evidence>
<organism evidence="1 2">
    <name type="scientific">Paenacidovorax monticola</name>
    <dbReference type="NCBI Taxonomy" id="1926868"/>
    <lineage>
        <taxon>Bacteria</taxon>
        <taxon>Pseudomonadati</taxon>
        <taxon>Pseudomonadota</taxon>
        <taxon>Betaproteobacteria</taxon>
        <taxon>Burkholderiales</taxon>
        <taxon>Comamonadaceae</taxon>
        <taxon>Paenacidovorax</taxon>
    </lineage>
</organism>
<dbReference type="Proteomes" id="UP000516057">
    <property type="component" value="Chromosome"/>
</dbReference>
<sequence>MNKHAVNPARGRGQASIAATWIGRAAVAGALGLATWPVGAMDGAMVVLLRGALDTAAGVAQQSGRTATPRPLAQATPMSAPMGAGATTATAPVRCPKSRAQPLPPIGPRPDGYAPAVLWPAEPACDIHDFPDLKFNAARAQRDAFVNASKVRCGDCEGGYAYDAWARHALTQGGDEKQYLALLVGLAVGQSLSWKGSRYQGTVQATGEHPIGPFPCRQYHWTLKDGARVVAEREGLLCQYKRPYAASARWNEVI</sequence>
<gene>
    <name evidence="1" type="ORF">H9L24_05810</name>
</gene>
<name>A0A7H0HIK9_9BURK</name>
<dbReference type="KEGG" id="amon:H9L24_05810"/>
<dbReference type="AlphaFoldDB" id="A0A7H0HIK9"/>
<protein>
    <submittedName>
        <fullName evidence="1">Uncharacterized protein</fullName>
    </submittedName>
</protein>
<reference evidence="1 2" key="1">
    <citation type="submission" date="2020-08" db="EMBL/GenBank/DDBJ databases">
        <title>Genome sequence of Acidovorax monticola KACC 19171T.</title>
        <authorList>
            <person name="Hyun D.-W."/>
            <person name="Bae J.-W."/>
        </authorList>
    </citation>
    <scope>NUCLEOTIDE SEQUENCE [LARGE SCALE GENOMIC DNA]</scope>
    <source>
        <strain evidence="1 2">KACC 19171</strain>
    </source>
</reference>
<dbReference type="EMBL" id="CP060790">
    <property type="protein sequence ID" value="QNP60375.1"/>
    <property type="molecule type" value="Genomic_DNA"/>
</dbReference>
<proteinExistence type="predicted"/>
<accession>A0A7H0HIK9</accession>
<keyword evidence="2" id="KW-1185">Reference proteome</keyword>